<accession>A0A9Q4PV07</accession>
<proteinExistence type="predicted"/>
<gene>
    <name evidence="1" type="ORF">L0665_02455</name>
</gene>
<dbReference type="RefSeq" id="WP_274924131.1">
    <property type="nucleotide sequence ID" value="NZ_JAKELO010000002.1"/>
</dbReference>
<protein>
    <submittedName>
        <fullName evidence="1">Uncharacterized protein</fullName>
    </submittedName>
</protein>
<organism evidence="1 2">
    <name type="scientific">Methanogenium marinum</name>
    <dbReference type="NCBI Taxonomy" id="348610"/>
    <lineage>
        <taxon>Archaea</taxon>
        <taxon>Methanobacteriati</taxon>
        <taxon>Methanobacteriota</taxon>
        <taxon>Stenosarchaea group</taxon>
        <taxon>Methanomicrobia</taxon>
        <taxon>Methanomicrobiales</taxon>
        <taxon>Methanomicrobiaceae</taxon>
        <taxon>Methanogenium</taxon>
    </lineage>
</organism>
<reference evidence="1" key="1">
    <citation type="submission" date="2022-01" db="EMBL/GenBank/DDBJ databases">
        <title>Draft genome of Methanogenium marinum DSM 15558.</title>
        <authorList>
            <person name="Chen S.-C."/>
            <person name="You Y.-T."/>
        </authorList>
    </citation>
    <scope>NUCLEOTIDE SEQUENCE</scope>
    <source>
        <strain evidence="1">DSM 15558</strain>
    </source>
</reference>
<evidence type="ECO:0000313" key="1">
    <source>
        <dbReference type="EMBL" id="MDE4907480.1"/>
    </source>
</evidence>
<name>A0A9Q4PV07_9EURY</name>
<comment type="caution">
    <text evidence="1">The sequence shown here is derived from an EMBL/GenBank/DDBJ whole genome shotgun (WGS) entry which is preliminary data.</text>
</comment>
<dbReference type="EMBL" id="JAKELO010000002">
    <property type="protein sequence ID" value="MDE4907480.1"/>
    <property type="molecule type" value="Genomic_DNA"/>
</dbReference>
<sequence length="70" mass="7777">MTDKIVEFVSDIEFIANIDENKDCLMNQGTQSDEASVTQGNPLGLWYNIDVPKGHGLNAGDKIRIIIEKI</sequence>
<keyword evidence="2" id="KW-1185">Reference proteome</keyword>
<evidence type="ECO:0000313" key="2">
    <source>
        <dbReference type="Proteomes" id="UP001143747"/>
    </source>
</evidence>
<dbReference type="Proteomes" id="UP001143747">
    <property type="component" value="Unassembled WGS sequence"/>
</dbReference>
<dbReference type="AlphaFoldDB" id="A0A9Q4PV07"/>